<feature type="domain" description="Rhodopsin" evidence="3">
    <location>
        <begin position="45"/>
        <end position="279"/>
    </location>
</feature>
<gene>
    <name evidence="4" type="ORF">BDV96DRAFT_643282</name>
</gene>
<keyword evidence="2" id="KW-0472">Membrane</keyword>
<feature type="compositionally biased region" description="Basic and acidic residues" evidence="1">
    <location>
        <begin position="303"/>
        <end position="315"/>
    </location>
</feature>
<feature type="region of interest" description="Disordered" evidence="1">
    <location>
        <begin position="296"/>
        <end position="315"/>
    </location>
</feature>
<keyword evidence="5" id="KW-1185">Reference proteome</keyword>
<reference evidence="4" key="1">
    <citation type="journal article" date="2020" name="Stud. Mycol.">
        <title>101 Dothideomycetes genomes: a test case for predicting lifestyles and emergence of pathogens.</title>
        <authorList>
            <person name="Haridas S."/>
            <person name="Albert R."/>
            <person name="Binder M."/>
            <person name="Bloem J."/>
            <person name="Labutti K."/>
            <person name="Salamov A."/>
            <person name="Andreopoulos B."/>
            <person name="Baker S."/>
            <person name="Barry K."/>
            <person name="Bills G."/>
            <person name="Bluhm B."/>
            <person name="Cannon C."/>
            <person name="Castanera R."/>
            <person name="Culley D."/>
            <person name="Daum C."/>
            <person name="Ezra D."/>
            <person name="Gonzalez J."/>
            <person name="Henrissat B."/>
            <person name="Kuo A."/>
            <person name="Liang C."/>
            <person name="Lipzen A."/>
            <person name="Lutzoni F."/>
            <person name="Magnuson J."/>
            <person name="Mondo S."/>
            <person name="Nolan M."/>
            <person name="Ohm R."/>
            <person name="Pangilinan J."/>
            <person name="Park H.-J."/>
            <person name="Ramirez L."/>
            <person name="Alfaro M."/>
            <person name="Sun H."/>
            <person name="Tritt A."/>
            <person name="Yoshinaga Y."/>
            <person name="Zwiers L.-H."/>
            <person name="Turgeon B."/>
            <person name="Goodwin S."/>
            <person name="Spatafora J."/>
            <person name="Crous P."/>
            <person name="Grigoriev I."/>
        </authorList>
    </citation>
    <scope>NUCLEOTIDE SEQUENCE</scope>
    <source>
        <strain evidence="4">CBS 627.86</strain>
    </source>
</reference>
<evidence type="ECO:0000256" key="2">
    <source>
        <dbReference type="SAM" id="Phobius"/>
    </source>
</evidence>
<dbReference type="PANTHER" id="PTHR39614">
    <property type="entry name" value="INTEGRAL MEMBRANE PROTEIN"/>
    <property type="match status" value="1"/>
</dbReference>
<feature type="compositionally biased region" description="Basic and acidic residues" evidence="1">
    <location>
        <begin position="358"/>
        <end position="382"/>
    </location>
</feature>
<evidence type="ECO:0000313" key="5">
    <source>
        <dbReference type="Proteomes" id="UP000799770"/>
    </source>
</evidence>
<protein>
    <recommendedName>
        <fullName evidence="3">Rhodopsin domain-containing protein</fullName>
    </recommendedName>
</protein>
<evidence type="ECO:0000259" key="3">
    <source>
        <dbReference type="Pfam" id="PF20684"/>
    </source>
</evidence>
<organism evidence="4 5">
    <name type="scientific">Lophiotrema nucula</name>
    <dbReference type="NCBI Taxonomy" id="690887"/>
    <lineage>
        <taxon>Eukaryota</taxon>
        <taxon>Fungi</taxon>
        <taxon>Dikarya</taxon>
        <taxon>Ascomycota</taxon>
        <taxon>Pezizomycotina</taxon>
        <taxon>Dothideomycetes</taxon>
        <taxon>Pleosporomycetidae</taxon>
        <taxon>Pleosporales</taxon>
        <taxon>Lophiotremataceae</taxon>
        <taxon>Lophiotrema</taxon>
    </lineage>
</organism>
<name>A0A6A5ZLL3_9PLEO</name>
<keyword evidence="2" id="KW-1133">Transmembrane helix</keyword>
<dbReference type="Proteomes" id="UP000799770">
    <property type="component" value="Unassembled WGS sequence"/>
</dbReference>
<feature type="transmembrane region" description="Helical" evidence="2">
    <location>
        <begin position="61"/>
        <end position="82"/>
    </location>
</feature>
<accession>A0A6A5ZLL3</accession>
<evidence type="ECO:0000256" key="1">
    <source>
        <dbReference type="SAM" id="MobiDB-lite"/>
    </source>
</evidence>
<feature type="region of interest" description="Disordered" evidence="1">
    <location>
        <begin position="334"/>
        <end position="382"/>
    </location>
</feature>
<sequence>MAGARVRQANNVAPPAAAITPLNHEGLIVVANALGLVLALLAIVVRVYIRKRISPPSKKDDAAAWIATCLGALQAVLVFWQVNKGFGKTINDISREDIVKVQKIGYATDPLFIATVYTTKCSLIFLLLRITPNEKHQQLLRLGLGACVVLAIVSVIVILTRCKISEPWQQYNGECGDMFARWQAVAAFDVATELVIFMVPVSFLFGLQMKIKQKGKVVLAFATRLPLIALILLRLYALRTQLDSANPTLAGALAAVWTQVGLHYALIATTLPCGTPFLNRAITNFGTIDLDAMTGTQHSSARRTNEEPTRNKKAVESATLVTADDDLFEVKNKPEVRTSVRCSRPSDESSESQQAITKADRDSTDSHIELEHTTSERTEIEG</sequence>
<dbReference type="OrthoDB" id="3918601at2759"/>
<feature type="transmembrane region" description="Helical" evidence="2">
    <location>
        <begin position="142"/>
        <end position="160"/>
    </location>
</feature>
<dbReference type="EMBL" id="ML977316">
    <property type="protein sequence ID" value="KAF2119131.1"/>
    <property type="molecule type" value="Genomic_DNA"/>
</dbReference>
<dbReference type="PANTHER" id="PTHR39614:SF2">
    <property type="entry name" value="INTEGRAL MEMBRANE PROTEIN"/>
    <property type="match status" value="1"/>
</dbReference>
<evidence type="ECO:0000313" key="4">
    <source>
        <dbReference type="EMBL" id="KAF2119131.1"/>
    </source>
</evidence>
<feature type="transmembrane region" description="Helical" evidence="2">
    <location>
        <begin position="180"/>
        <end position="205"/>
    </location>
</feature>
<feature type="transmembrane region" description="Helical" evidence="2">
    <location>
        <begin position="249"/>
        <end position="271"/>
    </location>
</feature>
<feature type="transmembrane region" description="Helical" evidence="2">
    <location>
        <begin position="27"/>
        <end position="49"/>
    </location>
</feature>
<dbReference type="Pfam" id="PF20684">
    <property type="entry name" value="Fung_rhodopsin"/>
    <property type="match status" value="1"/>
</dbReference>
<dbReference type="AlphaFoldDB" id="A0A6A5ZLL3"/>
<proteinExistence type="predicted"/>
<feature type="transmembrane region" description="Helical" evidence="2">
    <location>
        <begin position="111"/>
        <end position="130"/>
    </location>
</feature>
<feature type="transmembrane region" description="Helical" evidence="2">
    <location>
        <begin position="217"/>
        <end position="237"/>
    </location>
</feature>
<keyword evidence="2" id="KW-0812">Transmembrane</keyword>
<dbReference type="InterPro" id="IPR049326">
    <property type="entry name" value="Rhodopsin_dom_fungi"/>
</dbReference>